<keyword evidence="2" id="KW-1185">Reference proteome</keyword>
<dbReference type="RefSeq" id="WP_196395301.1">
    <property type="nucleotide sequence ID" value="NZ_JADNYM010000003.1"/>
</dbReference>
<organism evidence="1 2">
    <name type="scientific">Arthrobacter terrae</name>
    <dbReference type="NCBI Taxonomy" id="2935737"/>
    <lineage>
        <taxon>Bacteria</taxon>
        <taxon>Bacillati</taxon>
        <taxon>Actinomycetota</taxon>
        <taxon>Actinomycetes</taxon>
        <taxon>Micrococcales</taxon>
        <taxon>Micrococcaceae</taxon>
        <taxon>Arthrobacter</taxon>
    </lineage>
</organism>
<dbReference type="EMBL" id="JADNYM010000003">
    <property type="protein sequence ID" value="MBG0738356.1"/>
    <property type="molecule type" value="Genomic_DNA"/>
</dbReference>
<proteinExistence type="predicted"/>
<name>A0A931G379_9MICC</name>
<evidence type="ECO:0000313" key="2">
    <source>
        <dbReference type="Proteomes" id="UP000655366"/>
    </source>
</evidence>
<reference evidence="1 2" key="1">
    <citation type="submission" date="2020-11" db="EMBL/GenBank/DDBJ databases">
        <title>Arthrobacter antarcticus sp. nov., isolated from Antarctic Soil.</title>
        <authorList>
            <person name="Li J."/>
        </authorList>
    </citation>
    <scope>NUCLEOTIDE SEQUENCE [LARGE SCALE GENOMIC DNA]</scope>
    <source>
        <strain evidence="1 2">Z1-20</strain>
    </source>
</reference>
<dbReference type="Pfam" id="PF10698">
    <property type="entry name" value="DUF2505"/>
    <property type="match status" value="1"/>
</dbReference>
<gene>
    <name evidence="1" type="ORF">IV500_02780</name>
</gene>
<comment type="caution">
    <text evidence="1">The sequence shown here is derived from an EMBL/GenBank/DDBJ whole genome shotgun (WGS) entry which is preliminary data.</text>
</comment>
<protein>
    <submittedName>
        <fullName evidence="1">DUF2505 domain-containing protein</fullName>
    </submittedName>
</protein>
<sequence>MALRATTTLSHPAQRVTAVFTDEDFIRSSTESIGGKLTSFERTGALETAFSTKTVRTLPTDKLPELARKFVGSSITVSQLEDWSAPAADGSREIAVTLSVTGAPLTVTAVERILQQNSGSLVEVEGTVTSAVPFLGTKIVEAAEPMIGKALNLQATHAQKWLDEHRAADPA</sequence>
<accession>A0A931G379</accession>
<dbReference type="AlphaFoldDB" id="A0A931G379"/>
<evidence type="ECO:0000313" key="1">
    <source>
        <dbReference type="EMBL" id="MBG0738356.1"/>
    </source>
</evidence>
<dbReference type="Proteomes" id="UP000655366">
    <property type="component" value="Unassembled WGS sequence"/>
</dbReference>
<dbReference type="InterPro" id="IPR019639">
    <property type="entry name" value="DUF2505"/>
</dbReference>